<accession>A0A9D3NAY4</accession>
<dbReference type="OrthoDB" id="1935234at2759"/>
<sequence length="200" mass="22734">MQRSNSPLRSSAALKNTKTLRLMSPQFRTLRTGGKLATRQVEKLRKAVEKAEKARFRIEQRTREWDKLYAAKPSKDEDPEDIRAIQLAKENLSDLKLKTAKDFIVPEHKRMTVEKKTAQLDELEEQSSKPSQTVSQTLRRVHLRDLGLMKSSSGSHKGRAASRSRLSSSRRSLNPDKAASSGRARDPTRRPLELCDEDIA</sequence>
<proteinExistence type="predicted"/>
<evidence type="ECO:0000256" key="2">
    <source>
        <dbReference type="SAM" id="MobiDB-lite"/>
    </source>
</evidence>
<feature type="compositionally biased region" description="Basic and acidic residues" evidence="2">
    <location>
        <begin position="183"/>
        <end position="193"/>
    </location>
</feature>
<evidence type="ECO:0000256" key="1">
    <source>
        <dbReference type="SAM" id="Coils"/>
    </source>
</evidence>
<keyword evidence="1" id="KW-0175">Coiled coil</keyword>
<feature type="compositionally biased region" description="Polar residues" evidence="2">
    <location>
        <begin position="128"/>
        <end position="138"/>
    </location>
</feature>
<gene>
    <name evidence="3" type="ORF">KOW79_018632</name>
</gene>
<feature type="region of interest" description="Disordered" evidence="2">
    <location>
        <begin position="118"/>
        <end position="200"/>
    </location>
</feature>
<dbReference type="Proteomes" id="UP000824219">
    <property type="component" value="Linkage Group LG23"/>
</dbReference>
<feature type="coiled-coil region" evidence="1">
    <location>
        <begin position="34"/>
        <end position="61"/>
    </location>
</feature>
<keyword evidence="4" id="KW-1185">Reference proteome</keyword>
<feature type="compositionally biased region" description="Low complexity" evidence="2">
    <location>
        <begin position="163"/>
        <end position="172"/>
    </location>
</feature>
<evidence type="ECO:0000313" key="4">
    <source>
        <dbReference type="Proteomes" id="UP000824219"/>
    </source>
</evidence>
<comment type="caution">
    <text evidence="3">The sequence shown here is derived from an EMBL/GenBank/DDBJ whole genome shotgun (WGS) entry which is preliminary data.</text>
</comment>
<protein>
    <submittedName>
        <fullName evidence="3">Uncharacterized protein</fullName>
    </submittedName>
</protein>
<dbReference type="AlphaFoldDB" id="A0A9D3NAY4"/>
<dbReference type="EMBL" id="JAHKSW010000023">
    <property type="protein sequence ID" value="KAG7317597.1"/>
    <property type="molecule type" value="Genomic_DNA"/>
</dbReference>
<reference evidence="3 4" key="1">
    <citation type="submission" date="2021-06" db="EMBL/GenBank/DDBJ databases">
        <title>Chromosome-level genome assembly of the red-tail catfish (Hemibagrus wyckioides).</title>
        <authorList>
            <person name="Shao F."/>
        </authorList>
    </citation>
    <scope>NUCLEOTIDE SEQUENCE [LARGE SCALE GENOMIC DNA]</scope>
    <source>
        <strain evidence="3">EC202008001</strain>
        <tissue evidence="3">Blood</tissue>
    </source>
</reference>
<name>A0A9D3NAY4_9TELE</name>
<evidence type="ECO:0000313" key="3">
    <source>
        <dbReference type="EMBL" id="KAG7317597.1"/>
    </source>
</evidence>
<organism evidence="3 4">
    <name type="scientific">Hemibagrus wyckioides</name>
    <dbReference type="NCBI Taxonomy" id="337641"/>
    <lineage>
        <taxon>Eukaryota</taxon>
        <taxon>Metazoa</taxon>
        <taxon>Chordata</taxon>
        <taxon>Craniata</taxon>
        <taxon>Vertebrata</taxon>
        <taxon>Euteleostomi</taxon>
        <taxon>Actinopterygii</taxon>
        <taxon>Neopterygii</taxon>
        <taxon>Teleostei</taxon>
        <taxon>Ostariophysi</taxon>
        <taxon>Siluriformes</taxon>
        <taxon>Bagridae</taxon>
        <taxon>Hemibagrus</taxon>
    </lineage>
</organism>